<dbReference type="AlphaFoldDB" id="A0A392QVV0"/>
<evidence type="ECO:0000313" key="2">
    <source>
        <dbReference type="EMBL" id="MCI27375.1"/>
    </source>
</evidence>
<organism evidence="2 3">
    <name type="scientific">Trifolium medium</name>
    <dbReference type="NCBI Taxonomy" id="97028"/>
    <lineage>
        <taxon>Eukaryota</taxon>
        <taxon>Viridiplantae</taxon>
        <taxon>Streptophyta</taxon>
        <taxon>Embryophyta</taxon>
        <taxon>Tracheophyta</taxon>
        <taxon>Spermatophyta</taxon>
        <taxon>Magnoliopsida</taxon>
        <taxon>eudicotyledons</taxon>
        <taxon>Gunneridae</taxon>
        <taxon>Pentapetalae</taxon>
        <taxon>rosids</taxon>
        <taxon>fabids</taxon>
        <taxon>Fabales</taxon>
        <taxon>Fabaceae</taxon>
        <taxon>Papilionoideae</taxon>
        <taxon>50 kb inversion clade</taxon>
        <taxon>NPAAA clade</taxon>
        <taxon>Hologalegina</taxon>
        <taxon>IRL clade</taxon>
        <taxon>Trifolieae</taxon>
        <taxon>Trifolium</taxon>
    </lineage>
</organism>
<protein>
    <submittedName>
        <fullName evidence="2">Uncharacterized protein</fullName>
    </submittedName>
</protein>
<sequence>SAGRTIRLRDGTRTGSGTSPRALRPGGPAGNRTGTAGSPDGNLHGSAGQRDQSPGRLHSRPEPETDGPKPAFGSCRGVQGDETLSKQPSSEIPYSGEKPQYHEVKITTTSEKKRKVTVPKETRDLISKLPTIRG</sequence>
<feature type="region of interest" description="Disordered" evidence="1">
    <location>
        <begin position="1"/>
        <end position="134"/>
    </location>
</feature>
<evidence type="ECO:0000313" key="3">
    <source>
        <dbReference type="Proteomes" id="UP000265520"/>
    </source>
</evidence>
<keyword evidence="3" id="KW-1185">Reference proteome</keyword>
<accession>A0A392QVV0</accession>
<comment type="caution">
    <text evidence="2">The sequence shown here is derived from an EMBL/GenBank/DDBJ whole genome shotgun (WGS) entry which is preliminary data.</text>
</comment>
<dbReference type="EMBL" id="LXQA010158931">
    <property type="protein sequence ID" value="MCI27375.1"/>
    <property type="molecule type" value="Genomic_DNA"/>
</dbReference>
<name>A0A392QVV0_9FABA</name>
<reference evidence="2 3" key="1">
    <citation type="journal article" date="2018" name="Front. Plant Sci.">
        <title>Red Clover (Trifolium pratense) and Zigzag Clover (T. medium) - A Picture of Genomic Similarities and Differences.</title>
        <authorList>
            <person name="Dluhosova J."/>
            <person name="Istvanek J."/>
            <person name="Nedelnik J."/>
            <person name="Repkova J."/>
        </authorList>
    </citation>
    <scope>NUCLEOTIDE SEQUENCE [LARGE SCALE GENOMIC DNA]</scope>
    <source>
        <strain evidence="3">cv. 10/8</strain>
        <tissue evidence="2">Leaf</tissue>
    </source>
</reference>
<evidence type="ECO:0000256" key="1">
    <source>
        <dbReference type="SAM" id="MobiDB-lite"/>
    </source>
</evidence>
<dbReference type="Proteomes" id="UP000265520">
    <property type="component" value="Unassembled WGS sequence"/>
</dbReference>
<proteinExistence type="predicted"/>
<feature type="non-terminal residue" evidence="2">
    <location>
        <position position="1"/>
    </location>
</feature>